<dbReference type="PANTHER" id="PTHR13683:SF826">
    <property type="entry name" value="ASPARTYL PROTEASE FAMILY PROTEIN 1"/>
    <property type="match status" value="1"/>
</dbReference>
<dbReference type="InterPro" id="IPR032799">
    <property type="entry name" value="TAXi_C"/>
</dbReference>
<feature type="chain" id="PRO_5018566230" description="Peptidase A1 domain-containing protein" evidence="5">
    <location>
        <begin position="28"/>
        <end position="564"/>
    </location>
</feature>
<dbReference type="STRING" id="4081.A0A3Q7G4W3"/>
<accession>A0A3Q7G4W3</accession>
<dbReference type="InterPro" id="IPR021109">
    <property type="entry name" value="Peptidase_aspartic_dom_sf"/>
</dbReference>
<evidence type="ECO:0000256" key="1">
    <source>
        <dbReference type="ARBA" id="ARBA00007447"/>
    </source>
</evidence>
<evidence type="ECO:0000256" key="4">
    <source>
        <dbReference type="SAM" id="MobiDB-lite"/>
    </source>
</evidence>
<evidence type="ECO:0000313" key="8">
    <source>
        <dbReference type="Proteomes" id="UP000004994"/>
    </source>
</evidence>
<evidence type="ECO:0000313" key="7">
    <source>
        <dbReference type="EnsemblPlants" id="Solyc03g033360.2.1"/>
    </source>
</evidence>
<keyword evidence="8" id="KW-1185">Reference proteome</keyword>
<reference evidence="7" key="2">
    <citation type="submission" date="2019-01" db="UniProtKB">
        <authorList>
            <consortium name="EnsemblPlants"/>
        </authorList>
    </citation>
    <scope>IDENTIFICATION</scope>
    <source>
        <strain evidence="7">cv. Heinz 1706</strain>
    </source>
</reference>
<evidence type="ECO:0000259" key="6">
    <source>
        <dbReference type="PROSITE" id="PS51767"/>
    </source>
</evidence>
<evidence type="ECO:0000256" key="5">
    <source>
        <dbReference type="SAM" id="SignalP"/>
    </source>
</evidence>
<feature type="signal peptide" evidence="5">
    <location>
        <begin position="1"/>
        <end position="27"/>
    </location>
</feature>
<dbReference type="FunCoup" id="A0A3Q7G4W3">
    <property type="interactions" value="474"/>
</dbReference>
<feature type="domain" description="Peptidase A1" evidence="6">
    <location>
        <begin position="119"/>
        <end position="505"/>
    </location>
</feature>
<feature type="region of interest" description="Disordered" evidence="4">
    <location>
        <begin position="491"/>
        <end position="527"/>
    </location>
</feature>
<evidence type="ECO:0000256" key="2">
    <source>
        <dbReference type="PIRSR" id="PIRSR601461-1"/>
    </source>
</evidence>
<dbReference type="PANTHER" id="PTHR13683">
    <property type="entry name" value="ASPARTYL PROTEASES"/>
    <property type="match status" value="1"/>
</dbReference>
<dbReference type="InterPro" id="IPR001461">
    <property type="entry name" value="Aspartic_peptidase_A1"/>
</dbReference>
<dbReference type="SUPFAM" id="SSF50630">
    <property type="entry name" value="Acid proteases"/>
    <property type="match status" value="1"/>
</dbReference>
<keyword evidence="3" id="KW-0064">Aspartyl protease</keyword>
<dbReference type="GO" id="GO:0004190">
    <property type="term" value="F:aspartic-type endopeptidase activity"/>
    <property type="evidence" value="ECO:0007669"/>
    <property type="project" value="UniProtKB-KW"/>
</dbReference>
<comment type="similarity">
    <text evidence="1 3">Belongs to the peptidase A1 family.</text>
</comment>
<dbReference type="AlphaFoldDB" id="A0A3Q7G4W3"/>
<name>A0A3Q7G4W3_SOLLC</name>
<dbReference type="GO" id="GO:0006508">
    <property type="term" value="P:proteolysis"/>
    <property type="evidence" value="ECO:0007669"/>
    <property type="project" value="UniProtKB-KW"/>
</dbReference>
<keyword evidence="5" id="KW-0732">Signal</keyword>
<organism evidence="7">
    <name type="scientific">Solanum lycopersicum</name>
    <name type="common">Tomato</name>
    <name type="synonym">Lycopersicon esculentum</name>
    <dbReference type="NCBI Taxonomy" id="4081"/>
    <lineage>
        <taxon>Eukaryota</taxon>
        <taxon>Viridiplantae</taxon>
        <taxon>Streptophyta</taxon>
        <taxon>Embryophyta</taxon>
        <taxon>Tracheophyta</taxon>
        <taxon>Spermatophyta</taxon>
        <taxon>Magnoliopsida</taxon>
        <taxon>eudicotyledons</taxon>
        <taxon>Gunneridae</taxon>
        <taxon>Pentapetalae</taxon>
        <taxon>asterids</taxon>
        <taxon>lamiids</taxon>
        <taxon>Solanales</taxon>
        <taxon>Solanaceae</taxon>
        <taxon>Solanoideae</taxon>
        <taxon>Solaneae</taxon>
        <taxon>Solanum</taxon>
        <taxon>Solanum subgen. Lycopersicon</taxon>
    </lineage>
</organism>
<proteinExistence type="inferred from homology"/>
<dbReference type="Pfam" id="PF14543">
    <property type="entry name" value="TAXi_N"/>
    <property type="match status" value="1"/>
</dbReference>
<dbReference type="InParanoid" id="A0A3Q7G4W3"/>
<sequence>MDDFCCTSNFMVFVIFLALQLHNSSEAFGTFRFDIHHRYSDPVKGILELPWLPKKGSIQYYSAWTQRDRHINRHRLTSTIDTTPNSRRLTSAINPTPLPLTFAGGGNKTVLLSSLGFLHYANVTVGTPGLSFLVALDTGSDLFWLPCNCNNCAQTLLTGSGRGGYTSGLGFKILLEVYNTKKFPPILLKSWSPELLDTYTSERQEPIDLNIYSPNTSSTSKIVPCSGTLCAQGRQCSVAQSACAYRVAYLSHNTSSSGVLVEDILHLQTDSTQQKAVEAPITFGCGMKQTGAFLNGAAPNGLFGLSMGNISVPSVLANKGLAANSFSLCFGADGIGRIDFGDKGSLDQGETPFNLEQTHQTYNISLTGITVGNKNVDVDFTAIFDSGTSFTYLNDPAYKVITENYNSQAQELRIQPMVQVPFEYCYGLRANQTNFQILDVNLMMKGGNQFYLFDPIITLSLPDGSTAYCLAVVKSGDVNIIGRYDSKESKSRTTLPVNKQRPTEGSDPTSGLPEDTRENGNDIIRSTPDFTASTSAGNYVTKSLTFFCQLVVVLFFLYSHYLII</sequence>
<dbReference type="Pfam" id="PF14541">
    <property type="entry name" value="TAXi_C"/>
    <property type="match status" value="1"/>
</dbReference>
<dbReference type="PROSITE" id="PS51767">
    <property type="entry name" value="PEPTIDASE_A1"/>
    <property type="match status" value="1"/>
</dbReference>
<evidence type="ECO:0000256" key="3">
    <source>
        <dbReference type="RuleBase" id="RU000454"/>
    </source>
</evidence>
<keyword evidence="3" id="KW-0645">Protease</keyword>
<dbReference type="Proteomes" id="UP000004994">
    <property type="component" value="Chromosome 3"/>
</dbReference>
<dbReference type="EnsemblPlants" id="Solyc03g033360.2.1">
    <property type="protein sequence ID" value="Solyc03g033360.2.1"/>
    <property type="gene ID" value="Solyc03g033360.2"/>
</dbReference>
<dbReference type="InterPro" id="IPR032861">
    <property type="entry name" value="TAXi_N"/>
</dbReference>
<feature type="active site" evidence="2">
    <location>
        <position position="137"/>
    </location>
</feature>
<dbReference type="InterPro" id="IPR001969">
    <property type="entry name" value="Aspartic_peptidase_AS"/>
</dbReference>
<reference evidence="7" key="1">
    <citation type="journal article" date="2012" name="Nature">
        <title>The tomato genome sequence provides insights into fleshy fruit evolution.</title>
        <authorList>
            <consortium name="Tomato Genome Consortium"/>
        </authorList>
    </citation>
    <scope>NUCLEOTIDE SEQUENCE [LARGE SCALE GENOMIC DNA]</scope>
    <source>
        <strain evidence="7">cv. Heinz 1706</strain>
    </source>
</reference>
<dbReference type="PROSITE" id="PS00141">
    <property type="entry name" value="ASP_PROTEASE"/>
    <property type="match status" value="2"/>
</dbReference>
<dbReference type="PaxDb" id="4081-Solyc03g033360.1.1"/>
<dbReference type="InterPro" id="IPR033121">
    <property type="entry name" value="PEPTIDASE_A1"/>
</dbReference>
<keyword evidence="3" id="KW-0378">Hydrolase</keyword>
<dbReference type="OMA" id="QYYSAWT"/>
<dbReference type="Gramene" id="Solyc03g033360.2.1">
    <property type="protein sequence ID" value="Solyc03g033360.2.1"/>
    <property type="gene ID" value="Solyc03g033360.2"/>
</dbReference>
<dbReference type="PRINTS" id="PR00792">
    <property type="entry name" value="PEPSIN"/>
</dbReference>
<protein>
    <recommendedName>
        <fullName evidence="6">Peptidase A1 domain-containing protein</fullName>
    </recommendedName>
</protein>
<dbReference type="Gene3D" id="2.40.70.10">
    <property type="entry name" value="Acid Proteases"/>
    <property type="match status" value="2"/>
</dbReference>
<feature type="active site" evidence="2">
    <location>
        <position position="385"/>
    </location>
</feature>